<reference evidence="2 3" key="1">
    <citation type="submission" date="2015-05" db="EMBL/GenBank/DDBJ databases">
        <title>Distinctive expansion of gene families associated with plant cell wall degradation and secondary metabolism in the genomes of grapevine trunk pathogens.</title>
        <authorList>
            <person name="Lawrence D.P."/>
            <person name="Travadon R."/>
            <person name="Rolshausen P.E."/>
            <person name="Baumgartner K."/>
        </authorList>
    </citation>
    <scope>NUCLEOTIDE SEQUENCE [LARGE SCALE GENOMIC DNA]</scope>
    <source>
        <strain evidence="2">UCRPC4</strain>
    </source>
</reference>
<dbReference type="PANTHER" id="PTHR31151">
    <property type="entry name" value="PROLINE-TRNA LIGASE (DUF1680)"/>
    <property type="match status" value="1"/>
</dbReference>
<feature type="domain" description="Non-reducing end beta-L-arabinofuranosidase-like GH127 catalytic" evidence="1">
    <location>
        <begin position="296"/>
        <end position="394"/>
    </location>
</feature>
<sequence>MSIAITKEAKGSIKATGWIHDQLKLAANGLAGHEYEFYRYVHRSTWLGGEYEYSELHESAPYWFNYIVPLAYTLDDERLKQQAKAFLDYTLDHQAEDGWLGPETTRATRGLWARSLLLFGLTQYAEAEPTETERIVDAIHKFVDLAHSMLKANFTGLIQQSGDDFDPYGFGLSRTHELPVSLQWLYERYPCNKTEIIWETMELMFEGGRKGNRDWTTFFTPEAFPKLGTPYIKTSGFTHGVNLAQGLRYPTVLYRMTGNDSLKTQTYDAIDWTYQYHSSRSGSLIADEHLGGLSPQRGSELCMAVEMMFSMSFLYRFYGETSFADKVERAGFNALPAALSPDWWAHQYATQTNQQFSGNLSVKPFYNIVSYGNTFGLEPNFPCCTVNHPQGYPKYVAASYVSDQKPLPDDQVHSHTHDWVLPATSQWKYAIDPSTLEAQSSEIGDVDLKNPIWASDGPPTTISVDAYPIEWNDDGGQPSDPPVKANVTGTARKVKLVPYGAAKLHIAEFPIVNSTQLR</sequence>
<dbReference type="OrthoDB" id="5358475at2759"/>
<dbReference type="AlphaFoldDB" id="A0A0G2FQ04"/>
<dbReference type="SUPFAM" id="SSF48208">
    <property type="entry name" value="Six-hairpin glycosidases"/>
    <property type="match status" value="1"/>
</dbReference>
<name>A0A0G2FQ04_PHACM</name>
<comment type="caution">
    <text evidence="2">The sequence shown here is derived from an EMBL/GenBank/DDBJ whole genome shotgun (WGS) entry which is preliminary data.</text>
</comment>
<evidence type="ECO:0000259" key="1">
    <source>
        <dbReference type="Pfam" id="PF07944"/>
    </source>
</evidence>
<dbReference type="Pfam" id="PF07944">
    <property type="entry name" value="Beta-AFase-like_GH127_cat"/>
    <property type="match status" value="1"/>
</dbReference>
<keyword evidence="3" id="KW-1185">Reference proteome</keyword>
<proteinExistence type="predicted"/>
<accession>A0A0G2FQ04</accession>
<evidence type="ECO:0000313" key="3">
    <source>
        <dbReference type="Proteomes" id="UP000053317"/>
    </source>
</evidence>
<reference evidence="2 3" key="2">
    <citation type="submission" date="2015-05" db="EMBL/GenBank/DDBJ databases">
        <authorList>
            <person name="Morales-Cruz A."/>
            <person name="Amrine K.C."/>
            <person name="Cantu D."/>
        </authorList>
    </citation>
    <scope>NUCLEOTIDE SEQUENCE [LARGE SCALE GENOMIC DNA]</scope>
    <source>
        <strain evidence="2">UCRPC4</strain>
    </source>
</reference>
<dbReference type="Proteomes" id="UP000053317">
    <property type="component" value="Unassembled WGS sequence"/>
</dbReference>
<organism evidence="2 3">
    <name type="scientific">Phaeomoniella chlamydospora</name>
    <name type="common">Phaeoacremonium chlamydosporum</name>
    <dbReference type="NCBI Taxonomy" id="158046"/>
    <lineage>
        <taxon>Eukaryota</taxon>
        <taxon>Fungi</taxon>
        <taxon>Dikarya</taxon>
        <taxon>Ascomycota</taxon>
        <taxon>Pezizomycotina</taxon>
        <taxon>Eurotiomycetes</taxon>
        <taxon>Chaetothyriomycetidae</taxon>
        <taxon>Phaeomoniellales</taxon>
        <taxon>Phaeomoniellaceae</taxon>
        <taxon>Phaeomoniella</taxon>
    </lineage>
</organism>
<dbReference type="GO" id="GO:0005975">
    <property type="term" value="P:carbohydrate metabolic process"/>
    <property type="evidence" value="ECO:0007669"/>
    <property type="project" value="InterPro"/>
</dbReference>
<dbReference type="InterPro" id="IPR008928">
    <property type="entry name" value="6-hairpin_glycosidase_sf"/>
</dbReference>
<dbReference type="EMBL" id="LCWF01000241">
    <property type="protein sequence ID" value="KKY14018.1"/>
    <property type="molecule type" value="Genomic_DNA"/>
</dbReference>
<evidence type="ECO:0000313" key="2">
    <source>
        <dbReference type="EMBL" id="KKY14018.1"/>
    </source>
</evidence>
<protein>
    <recommendedName>
        <fullName evidence="1">Non-reducing end beta-L-arabinofuranosidase-like GH127 catalytic domain-containing protein</fullName>
    </recommendedName>
</protein>
<dbReference type="PANTHER" id="PTHR31151:SF0">
    <property type="entry name" value="PROLINE-TRNA LIGASE (DUF1680)"/>
    <property type="match status" value="1"/>
</dbReference>
<gene>
    <name evidence="2" type="ORF">UCRPC4_g06879</name>
</gene>
<dbReference type="InterPro" id="IPR012878">
    <property type="entry name" value="Beta-AFase-like_GH127_cat"/>
</dbReference>